<organism evidence="12 13">
    <name type="scientific">Verruconis gallopava</name>
    <dbReference type="NCBI Taxonomy" id="253628"/>
    <lineage>
        <taxon>Eukaryota</taxon>
        <taxon>Fungi</taxon>
        <taxon>Dikarya</taxon>
        <taxon>Ascomycota</taxon>
        <taxon>Pezizomycotina</taxon>
        <taxon>Dothideomycetes</taxon>
        <taxon>Pleosporomycetidae</taxon>
        <taxon>Venturiales</taxon>
        <taxon>Sympoventuriaceae</taxon>
        <taxon>Verruconis</taxon>
    </lineage>
</organism>
<feature type="compositionally biased region" description="Basic residues" evidence="10">
    <location>
        <begin position="102"/>
        <end position="113"/>
    </location>
</feature>
<gene>
    <name evidence="12" type="ORF">PV09_09121</name>
</gene>
<feature type="region of interest" description="Disordered" evidence="10">
    <location>
        <begin position="102"/>
        <end position="161"/>
    </location>
</feature>
<dbReference type="GO" id="GO:0000001">
    <property type="term" value="P:mitochondrion inheritance"/>
    <property type="evidence" value="ECO:0007669"/>
    <property type="project" value="InterPro"/>
</dbReference>
<evidence type="ECO:0000256" key="9">
    <source>
        <dbReference type="ARBA" id="ARBA00025191"/>
    </source>
</evidence>
<protein>
    <recommendedName>
        <fullName evidence="14">Mitochondrial distribution and morphology protein 31</fullName>
    </recommendedName>
</protein>
<reference evidence="12 13" key="1">
    <citation type="submission" date="2015-01" db="EMBL/GenBank/DDBJ databases">
        <title>The Genome Sequence of Ochroconis gallopava CBS43764.</title>
        <authorList>
            <consortium name="The Broad Institute Genomics Platform"/>
            <person name="Cuomo C."/>
            <person name="de Hoog S."/>
            <person name="Gorbushina A."/>
            <person name="Stielow B."/>
            <person name="Teixiera M."/>
            <person name="Abouelleil A."/>
            <person name="Chapman S.B."/>
            <person name="Priest M."/>
            <person name="Young S.K."/>
            <person name="Wortman J."/>
            <person name="Nusbaum C."/>
            <person name="Birren B."/>
        </authorList>
    </citation>
    <scope>NUCLEOTIDE SEQUENCE [LARGE SCALE GENOMIC DNA]</scope>
    <source>
        <strain evidence="12 13">CBS 43764</strain>
    </source>
</reference>
<feature type="compositionally biased region" description="Polar residues" evidence="10">
    <location>
        <begin position="601"/>
        <end position="612"/>
    </location>
</feature>
<evidence type="ECO:0000256" key="10">
    <source>
        <dbReference type="SAM" id="MobiDB-lite"/>
    </source>
</evidence>
<dbReference type="Pfam" id="PF08118">
    <property type="entry name" value="MDM31_MDM32"/>
    <property type="match status" value="1"/>
</dbReference>
<dbReference type="STRING" id="253628.A0A0D1ZXI1"/>
<evidence type="ECO:0000256" key="7">
    <source>
        <dbReference type="ARBA" id="ARBA00023128"/>
    </source>
</evidence>
<dbReference type="EMBL" id="KN847582">
    <property type="protein sequence ID" value="KIV99167.1"/>
    <property type="molecule type" value="Genomic_DNA"/>
</dbReference>
<comment type="function">
    <text evidence="9">Involved in the organization of the mitochondrial membranes and the global structure of the mitochondria. Also required for mitochondrial distribution and mobility as well as for the maintenance of mitochondrial DNA nucleoids structures.</text>
</comment>
<dbReference type="RefSeq" id="XP_016209037.1">
    <property type="nucleotide sequence ID" value="XM_016363117.1"/>
</dbReference>
<evidence type="ECO:0000256" key="1">
    <source>
        <dbReference type="ARBA" id="ARBA00004273"/>
    </source>
</evidence>
<evidence type="ECO:0000256" key="2">
    <source>
        <dbReference type="ARBA" id="ARBA00005687"/>
    </source>
</evidence>
<feature type="compositionally biased region" description="Low complexity" evidence="10">
    <location>
        <begin position="126"/>
        <end position="137"/>
    </location>
</feature>
<accession>A0A0D1ZXI1</accession>
<evidence type="ECO:0000256" key="5">
    <source>
        <dbReference type="ARBA" id="ARBA00022946"/>
    </source>
</evidence>
<keyword evidence="5" id="KW-0809">Transit peptide</keyword>
<dbReference type="VEuPathDB" id="FungiDB:PV09_09121"/>
<comment type="similarity">
    <text evidence="2">Belongs to the MDM31/MDM32 family.</text>
</comment>
<feature type="region of interest" description="Disordered" evidence="10">
    <location>
        <begin position="571"/>
        <end position="612"/>
    </location>
</feature>
<evidence type="ECO:0008006" key="14">
    <source>
        <dbReference type="Google" id="ProtNLM"/>
    </source>
</evidence>
<evidence type="ECO:0000313" key="13">
    <source>
        <dbReference type="Proteomes" id="UP000053259"/>
    </source>
</evidence>
<evidence type="ECO:0000256" key="8">
    <source>
        <dbReference type="ARBA" id="ARBA00023136"/>
    </source>
</evidence>
<proteinExistence type="inferred from homology"/>
<evidence type="ECO:0000256" key="11">
    <source>
        <dbReference type="SAM" id="Phobius"/>
    </source>
</evidence>
<dbReference type="InParanoid" id="A0A0D1ZXI1"/>
<evidence type="ECO:0000256" key="3">
    <source>
        <dbReference type="ARBA" id="ARBA00022692"/>
    </source>
</evidence>
<dbReference type="InterPro" id="IPR012571">
    <property type="entry name" value="Mdm31/Mdm32"/>
</dbReference>
<dbReference type="FunCoup" id="A0A0D1ZXI1">
    <property type="interactions" value="28"/>
</dbReference>
<evidence type="ECO:0000313" key="12">
    <source>
        <dbReference type="EMBL" id="KIV99167.1"/>
    </source>
</evidence>
<comment type="subcellular location">
    <subcellularLocation>
        <location evidence="1">Mitochondrion inner membrane</location>
    </subcellularLocation>
</comment>
<keyword evidence="8 11" id="KW-0472">Membrane</keyword>
<dbReference type="AlphaFoldDB" id="A0A0D1ZXI1"/>
<feature type="compositionally biased region" description="Pro residues" evidence="10">
    <location>
        <begin position="143"/>
        <end position="155"/>
    </location>
</feature>
<keyword evidence="4" id="KW-0999">Mitochondrion inner membrane</keyword>
<dbReference type="OrthoDB" id="17678at2759"/>
<evidence type="ECO:0000256" key="6">
    <source>
        <dbReference type="ARBA" id="ARBA00022989"/>
    </source>
</evidence>
<dbReference type="PANTHER" id="PTHR31068:SF0">
    <property type="entry name" value="MITOCHONDRIAL DISTRIBUTION AND MORPHOLOGY PROTEIN 31"/>
    <property type="match status" value="1"/>
</dbReference>
<dbReference type="Proteomes" id="UP000053259">
    <property type="component" value="Unassembled WGS sequence"/>
</dbReference>
<sequence length="743" mass="82742">MLRSIGLRAGDAVWHRSSLRGPARDSKSLESVATAINQQLLAGRPRSLGAARWVSNGRCSLPLTQGGRADVNVSVEVFRSIARPQSSNGSSVRQLAIAAWRRHAHTRSKRRRVLSAVRQKSSATGSSKPSQPSAPKAELSPTNKPPPPPTQPPKEPTGEENHSLLHRLPHIPFPHRPTKDELLSAATGAWSRFKIHFKWFSIRSFRPWNVDDISAFFTWILAGHLIWILLGTTTFFSLIIFLINTAFTQETLARWAGNYLTKSSGLQVVFESAVVPRWKDGVISFSNVFVSRRPGRGKSQVKKGSAAEAAAAAAVSEGRGESKNDTAVEEDDGNYTQFDVSIDTVNVTLSFAKWFNGKGLLRDVEIKGVRGVIDRTHVVSSTWDGIDPRTWRHEHQPGDFELDSFKLEDMLVTVYQPDGFRPFSVSIHLCELPRLRKQWLFYDFLSANVMSGSYDNAMFAIHPRQEHNYAGTTRISGTGDEATQWKKHARFRIDGLNIEHLNRGVEGMFSWIKEGKVDIVSDMMFPSDDESIAKVMSDFYDRVEATVTSSAQRIPIATGAVLREGGFASVPERPEEQSAENSAIEDASQVATTSSTETSTNARNQIGQAQTDNLVPSEGDKRFLVMDIRIQLNDVRATVPYFTADISYINNALIRPIVAYINSRRAFIPVSCRVVKQMSDFDGSWTAYDSGLMEDLSREVYEAFARDVLDDDQLRRRRFKKVGVWTLQLAAQALFIGLAGNIA</sequence>
<dbReference type="PANTHER" id="PTHR31068">
    <property type="entry name" value="MITOCHONDRIAL DISTRIBUTION AND MORPHOLOGY PROTEIN 31"/>
    <property type="match status" value="1"/>
</dbReference>
<evidence type="ECO:0000256" key="4">
    <source>
        <dbReference type="ARBA" id="ARBA00022792"/>
    </source>
</evidence>
<feature type="transmembrane region" description="Helical" evidence="11">
    <location>
        <begin position="216"/>
        <end position="243"/>
    </location>
</feature>
<keyword evidence="6 11" id="KW-1133">Transmembrane helix</keyword>
<keyword evidence="13" id="KW-1185">Reference proteome</keyword>
<keyword evidence="3 11" id="KW-0812">Transmembrane</keyword>
<dbReference type="HOGENOM" id="CLU_016236_1_0_1"/>
<keyword evidence="7" id="KW-0496">Mitochondrion</keyword>
<dbReference type="GO" id="GO:0007005">
    <property type="term" value="P:mitochondrion organization"/>
    <property type="evidence" value="ECO:0007669"/>
    <property type="project" value="InterPro"/>
</dbReference>
<dbReference type="GeneID" id="27317094"/>
<dbReference type="GO" id="GO:0005743">
    <property type="term" value="C:mitochondrial inner membrane"/>
    <property type="evidence" value="ECO:0007669"/>
    <property type="project" value="UniProtKB-SubCell"/>
</dbReference>
<name>A0A0D1ZXI1_9PEZI</name>